<dbReference type="InterPro" id="IPR018060">
    <property type="entry name" value="HTH_AraC"/>
</dbReference>
<dbReference type="InterPro" id="IPR009057">
    <property type="entry name" value="Homeodomain-like_sf"/>
</dbReference>
<dbReference type="SUPFAM" id="SSF46689">
    <property type="entry name" value="Homeodomain-like"/>
    <property type="match status" value="1"/>
</dbReference>
<dbReference type="PANTHER" id="PTHR43280:SF2">
    <property type="entry name" value="HTH-TYPE TRANSCRIPTIONAL REGULATOR EXSA"/>
    <property type="match status" value="1"/>
</dbReference>
<sequence>MKSLITMDIADMRLFVKNMVCNRCVMVVRQILDTMGIQPVSVSLGEIALKEALPKERYHMLREELTAVGFELLDDKRQKLVEKVKTLLIERIHNVDEINMKVNFSVFLQQQLTIDYNYLSTLFSQTEGLTIEQFIILQRIERAKELLVYNELTLSEIAYKLGYSSVQHLSTQFKKITGLTPSHFKQIKDRKRKPLDQV</sequence>
<keyword evidence="6" id="KW-1185">Reference proteome</keyword>
<dbReference type="Gene3D" id="3.30.70.100">
    <property type="match status" value="1"/>
</dbReference>
<dbReference type="EMBL" id="JBHLWO010000002">
    <property type="protein sequence ID" value="MFC0319137.1"/>
    <property type="molecule type" value="Genomic_DNA"/>
</dbReference>
<keyword evidence="2" id="KW-0238">DNA-binding</keyword>
<proteinExistence type="predicted"/>
<evidence type="ECO:0000256" key="3">
    <source>
        <dbReference type="ARBA" id="ARBA00023163"/>
    </source>
</evidence>
<gene>
    <name evidence="5" type="ORF">ACFFI0_12505</name>
</gene>
<dbReference type="Gene3D" id="1.10.10.60">
    <property type="entry name" value="Homeodomain-like"/>
    <property type="match status" value="1"/>
</dbReference>
<dbReference type="Pfam" id="PF12833">
    <property type="entry name" value="HTH_18"/>
    <property type="match status" value="1"/>
</dbReference>
<dbReference type="PROSITE" id="PS01124">
    <property type="entry name" value="HTH_ARAC_FAMILY_2"/>
    <property type="match status" value="1"/>
</dbReference>
<dbReference type="SMART" id="SM00342">
    <property type="entry name" value="HTH_ARAC"/>
    <property type="match status" value="1"/>
</dbReference>
<reference evidence="5 6" key="1">
    <citation type="submission" date="2024-09" db="EMBL/GenBank/DDBJ databases">
        <authorList>
            <person name="Sun Q."/>
            <person name="Mori K."/>
        </authorList>
    </citation>
    <scope>NUCLEOTIDE SEQUENCE [LARGE SCALE GENOMIC DNA]</scope>
    <source>
        <strain evidence="5 6">CCM 7765</strain>
    </source>
</reference>
<evidence type="ECO:0000313" key="6">
    <source>
        <dbReference type="Proteomes" id="UP001589774"/>
    </source>
</evidence>
<name>A0ABV6HJU1_9SPHI</name>
<protein>
    <submittedName>
        <fullName evidence="5">Helix-turn-helix domain-containing protein</fullName>
    </submittedName>
</protein>
<accession>A0ABV6HJU1</accession>
<organism evidence="5 6">
    <name type="scientific">Olivibacter oleidegradans</name>
    <dbReference type="NCBI Taxonomy" id="760123"/>
    <lineage>
        <taxon>Bacteria</taxon>
        <taxon>Pseudomonadati</taxon>
        <taxon>Bacteroidota</taxon>
        <taxon>Sphingobacteriia</taxon>
        <taxon>Sphingobacteriales</taxon>
        <taxon>Sphingobacteriaceae</taxon>
        <taxon>Olivibacter</taxon>
    </lineage>
</organism>
<keyword evidence="1" id="KW-0805">Transcription regulation</keyword>
<dbReference type="PROSITE" id="PS00041">
    <property type="entry name" value="HTH_ARAC_FAMILY_1"/>
    <property type="match status" value="1"/>
</dbReference>
<evidence type="ECO:0000259" key="4">
    <source>
        <dbReference type="PROSITE" id="PS01124"/>
    </source>
</evidence>
<dbReference type="InterPro" id="IPR018062">
    <property type="entry name" value="HTH_AraC-typ_CS"/>
</dbReference>
<dbReference type="RefSeq" id="WP_341273594.1">
    <property type="nucleotide sequence ID" value="NZ_JBHLWO010000002.1"/>
</dbReference>
<comment type="caution">
    <text evidence="5">The sequence shown here is derived from an EMBL/GenBank/DDBJ whole genome shotgun (WGS) entry which is preliminary data.</text>
</comment>
<feature type="domain" description="HTH araC/xylS-type" evidence="4">
    <location>
        <begin position="108"/>
        <end position="187"/>
    </location>
</feature>
<evidence type="ECO:0000256" key="2">
    <source>
        <dbReference type="ARBA" id="ARBA00023125"/>
    </source>
</evidence>
<keyword evidence="3" id="KW-0804">Transcription</keyword>
<evidence type="ECO:0000313" key="5">
    <source>
        <dbReference type="EMBL" id="MFC0319137.1"/>
    </source>
</evidence>
<dbReference type="PANTHER" id="PTHR43280">
    <property type="entry name" value="ARAC-FAMILY TRANSCRIPTIONAL REGULATOR"/>
    <property type="match status" value="1"/>
</dbReference>
<evidence type="ECO:0000256" key="1">
    <source>
        <dbReference type="ARBA" id="ARBA00023015"/>
    </source>
</evidence>
<dbReference type="Proteomes" id="UP001589774">
    <property type="component" value="Unassembled WGS sequence"/>
</dbReference>